<evidence type="ECO:0000256" key="1">
    <source>
        <dbReference type="SAM" id="Phobius"/>
    </source>
</evidence>
<feature type="transmembrane region" description="Helical" evidence="1">
    <location>
        <begin position="126"/>
        <end position="150"/>
    </location>
</feature>
<dbReference type="Proteomes" id="UP000654370">
    <property type="component" value="Unassembled WGS sequence"/>
</dbReference>
<organism evidence="2 3">
    <name type="scientific">Mortierella isabellina</name>
    <name type="common">Filamentous fungus</name>
    <name type="synonym">Umbelopsis isabellina</name>
    <dbReference type="NCBI Taxonomy" id="91625"/>
    <lineage>
        <taxon>Eukaryota</taxon>
        <taxon>Fungi</taxon>
        <taxon>Fungi incertae sedis</taxon>
        <taxon>Mucoromycota</taxon>
        <taxon>Mucoromycotina</taxon>
        <taxon>Umbelopsidomycetes</taxon>
        <taxon>Umbelopsidales</taxon>
        <taxon>Umbelopsidaceae</taxon>
        <taxon>Umbelopsis</taxon>
    </lineage>
</organism>
<dbReference type="CDD" id="cd12087">
    <property type="entry name" value="TM_EGFR-like"/>
    <property type="match status" value="1"/>
</dbReference>
<proteinExistence type="predicted"/>
<reference evidence="2" key="1">
    <citation type="submission" date="2020-12" db="EMBL/GenBank/DDBJ databases">
        <title>Metabolic potential, ecology and presence of endohyphal bacteria is reflected in genomic diversity of Mucoromycotina.</title>
        <authorList>
            <person name="Muszewska A."/>
            <person name="Okrasinska A."/>
            <person name="Steczkiewicz K."/>
            <person name="Drgas O."/>
            <person name="Orlowska M."/>
            <person name="Perlinska-Lenart U."/>
            <person name="Aleksandrzak-Piekarczyk T."/>
            <person name="Szatraj K."/>
            <person name="Zielenkiewicz U."/>
            <person name="Pilsyk S."/>
            <person name="Malc E."/>
            <person name="Mieczkowski P."/>
            <person name="Kruszewska J.S."/>
            <person name="Biernat P."/>
            <person name="Pawlowska J."/>
        </authorList>
    </citation>
    <scope>NUCLEOTIDE SEQUENCE</scope>
    <source>
        <strain evidence="2">WA0000067209</strain>
    </source>
</reference>
<dbReference type="AlphaFoldDB" id="A0A8H7PTI9"/>
<protein>
    <submittedName>
        <fullName evidence="2">Uncharacterized protein</fullName>
    </submittedName>
</protein>
<sequence>MAVLNHSPNYSSKLAQTYDKCVRVPLPKLQQYDEASIVNTTTSTIINWPPSDDPYRLLDEYLGNCVAKAYCSPLDNICYPKFDDGHQCNSTNQCNESQCVDGQCRAGWKLWSTEEIDEQSSSGFNVIHLIAGVVGIIALVIIVTVSALVYRRRRRVMQQKAGHNLSISSAYPPSPSTGLGTHYANPTPMSFATFANDFNQPTVAVGYRAADSDVYDNNDRETQTSREVTTNMSPAMQQLQLQLRLQQELRHQEFQQTQPLMESLQDARLKGPSPPPYQP</sequence>
<keyword evidence="1" id="KW-1133">Transmembrane helix</keyword>
<keyword evidence="1" id="KW-0472">Membrane</keyword>
<dbReference type="EMBL" id="JAEPQZ010000006">
    <property type="protein sequence ID" value="KAG2180299.1"/>
    <property type="molecule type" value="Genomic_DNA"/>
</dbReference>
<name>A0A8H7PTI9_MORIS</name>
<keyword evidence="3" id="KW-1185">Reference proteome</keyword>
<evidence type="ECO:0000313" key="2">
    <source>
        <dbReference type="EMBL" id="KAG2180299.1"/>
    </source>
</evidence>
<dbReference type="OrthoDB" id="2394126at2759"/>
<comment type="caution">
    <text evidence="2">The sequence shown here is derived from an EMBL/GenBank/DDBJ whole genome shotgun (WGS) entry which is preliminary data.</text>
</comment>
<evidence type="ECO:0000313" key="3">
    <source>
        <dbReference type="Proteomes" id="UP000654370"/>
    </source>
</evidence>
<gene>
    <name evidence="2" type="ORF">INT43_004088</name>
</gene>
<accession>A0A8H7PTI9</accession>
<keyword evidence="1" id="KW-0812">Transmembrane</keyword>